<dbReference type="Proteomes" id="UP001235939">
    <property type="component" value="Chromosome 08"/>
</dbReference>
<protein>
    <recommendedName>
        <fullName evidence="4">Secreted protein</fullName>
    </recommendedName>
</protein>
<evidence type="ECO:0000313" key="2">
    <source>
        <dbReference type="EMBL" id="UYV71646.1"/>
    </source>
</evidence>
<reference evidence="2 3" key="1">
    <citation type="submission" date="2022-01" db="EMBL/GenBank/DDBJ databases">
        <title>A chromosomal length assembly of Cordylochernes scorpioides.</title>
        <authorList>
            <person name="Zeh D."/>
            <person name="Zeh J."/>
        </authorList>
    </citation>
    <scope>NUCLEOTIDE SEQUENCE [LARGE SCALE GENOMIC DNA]</scope>
    <source>
        <strain evidence="2">IN4F17</strain>
        <tissue evidence="2">Whole Body</tissue>
    </source>
</reference>
<feature type="chain" id="PRO_5046683069" description="Secreted protein" evidence="1">
    <location>
        <begin position="19"/>
        <end position="166"/>
    </location>
</feature>
<organism evidence="2 3">
    <name type="scientific">Cordylochernes scorpioides</name>
    <dbReference type="NCBI Taxonomy" id="51811"/>
    <lineage>
        <taxon>Eukaryota</taxon>
        <taxon>Metazoa</taxon>
        <taxon>Ecdysozoa</taxon>
        <taxon>Arthropoda</taxon>
        <taxon>Chelicerata</taxon>
        <taxon>Arachnida</taxon>
        <taxon>Pseudoscorpiones</taxon>
        <taxon>Cheliferoidea</taxon>
        <taxon>Chernetidae</taxon>
        <taxon>Cordylochernes</taxon>
    </lineage>
</organism>
<sequence length="166" mass="18547">MVELVFCMKMVIITPTMGLWLAHRHAGVWLDTGGVRSSTIGRWLDFREGAYESFLDSGLWPSRPRLTCGSTTRNGCLSPSQTSLVGPGHPPQVRWLDHRKGISVSGSVLPRLKVASGSISTPRNHQRKNSVPVECITAHLYQPKYIKHFSPNHTGEKNYTCSFFKI</sequence>
<proteinExistence type="predicted"/>
<keyword evidence="1" id="KW-0732">Signal</keyword>
<evidence type="ECO:0000313" key="3">
    <source>
        <dbReference type="Proteomes" id="UP001235939"/>
    </source>
</evidence>
<accession>A0ABY6KS12</accession>
<name>A0ABY6KS12_9ARAC</name>
<dbReference type="EMBL" id="CP092870">
    <property type="protein sequence ID" value="UYV71646.1"/>
    <property type="molecule type" value="Genomic_DNA"/>
</dbReference>
<gene>
    <name evidence="2" type="ORF">LAZ67_8003990</name>
</gene>
<evidence type="ECO:0008006" key="4">
    <source>
        <dbReference type="Google" id="ProtNLM"/>
    </source>
</evidence>
<keyword evidence="3" id="KW-1185">Reference proteome</keyword>
<feature type="signal peptide" evidence="1">
    <location>
        <begin position="1"/>
        <end position="18"/>
    </location>
</feature>
<evidence type="ECO:0000256" key="1">
    <source>
        <dbReference type="SAM" id="SignalP"/>
    </source>
</evidence>